<feature type="compositionally biased region" description="Low complexity" evidence="1">
    <location>
        <begin position="177"/>
        <end position="201"/>
    </location>
</feature>
<feature type="region of interest" description="Disordered" evidence="1">
    <location>
        <begin position="175"/>
        <end position="276"/>
    </location>
</feature>
<dbReference type="EMBL" id="GL988045">
    <property type="protein sequence ID" value="EGS19153.1"/>
    <property type="molecule type" value="Genomic_DNA"/>
</dbReference>
<dbReference type="GeneID" id="18259816"/>
<dbReference type="RefSeq" id="XP_006696098.1">
    <property type="nucleotide sequence ID" value="XM_006696035.1"/>
</dbReference>
<feature type="region of interest" description="Disordered" evidence="1">
    <location>
        <begin position="19"/>
        <end position="63"/>
    </location>
</feature>
<reference evidence="2 3" key="1">
    <citation type="journal article" date="2011" name="Cell">
        <title>Insight into structure and assembly of the nuclear pore complex by utilizing the genome of a eukaryotic thermophile.</title>
        <authorList>
            <person name="Amlacher S."/>
            <person name="Sarges P."/>
            <person name="Flemming D."/>
            <person name="van Noort V."/>
            <person name="Kunze R."/>
            <person name="Devos D.P."/>
            <person name="Arumugam M."/>
            <person name="Bork P."/>
            <person name="Hurt E."/>
        </authorList>
    </citation>
    <scope>NUCLEOTIDE SEQUENCE [LARGE SCALE GENOMIC DNA]</scope>
    <source>
        <strain evidence="3">DSM 1495 / CBS 144.50 / IMI 039719</strain>
    </source>
</reference>
<keyword evidence="3" id="KW-1185">Reference proteome</keyword>
<dbReference type="OMA" id="WILANSA"/>
<dbReference type="OrthoDB" id="3641178at2759"/>
<feature type="compositionally biased region" description="Polar residues" evidence="1">
    <location>
        <begin position="204"/>
        <end position="215"/>
    </location>
</feature>
<dbReference type="HOGENOM" id="CLU_052692_0_0_1"/>
<name>G0SCM7_CHATD</name>
<organism evidence="3">
    <name type="scientific">Chaetomium thermophilum (strain DSM 1495 / CBS 144.50 / IMI 039719)</name>
    <name type="common">Thermochaetoides thermophila</name>
    <dbReference type="NCBI Taxonomy" id="759272"/>
    <lineage>
        <taxon>Eukaryota</taxon>
        <taxon>Fungi</taxon>
        <taxon>Dikarya</taxon>
        <taxon>Ascomycota</taxon>
        <taxon>Pezizomycotina</taxon>
        <taxon>Sordariomycetes</taxon>
        <taxon>Sordariomycetidae</taxon>
        <taxon>Sordariales</taxon>
        <taxon>Chaetomiaceae</taxon>
        <taxon>Thermochaetoides</taxon>
    </lineage>
</organism>
<evidence type="ECO:0000256" key="1">
    <source>
        <dbReference type="SAM" id="MobiDB-lite"/>
    </source>
</evidence>
<evidence type="ECO:0000313" key="3">
    <source>
        <dbReference type="Proteomes" id="UP000008066"/>
    </source>
</evidence>
<dbReference type="KEGG" id="cthr:CTHT_0057780"/>
<dbReference type="Proteomes" id="UP000008066">
    <property type="component" value="Unassembled WGS sequence"/>
</dbReference>
<proteinExistence type="predicted"/>
<dbReference type="AlphaFoldDB" id="G0SCM7"/>
<dbReference type="eggNOG" id="ENOG502SZWN">
    <property type="taxonomic scope" value="Eukaryota"/>
</dbReference>
<feature type="compositionally biased region" description="Low complexity" evidence="1">
    <location>
        <begin position="20"/>
        <end position="38"/>
    </location>
</feature>
<feature type="compositionally biased region" description="Low complexity" evidence="1">
    <location>
        <begin position="231"/>
        <end position="244"/>
    </location>
</feature>
<gene>
    <name evidence="2" type="ORF">CTHT_0057780</name>
</gene>
<accession>G0SCM7</accession>
<feature type="region of interest" description="Disordered" evidence="1">
    <location>
        <begin position="332"/>
        <end position="384"/>
    </location>
</feature>
<protein>
    <submittedName>
        <fullName evidence="2">Uncharacterized protein</fullName>
    </submittedName>
</protein>
<evidence type="ECO:0000313" key="2">
    <source>
        <dbReference type="EMBL" id="EGS19153.1"/>
    </source>
</evidence>
<sequence>MAGLIPLMLASSTRNNYIGSSQSCHSRRSSSASSLGSPGLPPTSPTFSQYPRQRLSKRISLPPPPLTDAVPTIPVTVTEWKQTIAQVKRQYFSKRYRACSARCLEVLEGVKDMPDVEPVYLIYLHFYAATSMEICARALPSTSALRTTLLQQARTHFDRASSLISSAEESIIRKARSGSAMSSRASSSCHSPSSSVSSSRAWTPDTQVSSPTESICSCDEKNSSRKRSKKVSFSLPRQQQQQQQNIQEPEPESETSYPVTPEPMVRPDSPTLGFDDSYFQAGAARQKLPEIPLSPKKFHEVELPLQQPQQQSPHQQLQSYTSQFTITPIPEEDEPEEEHNHHHHHHQQQQQQQQQQQHHRNQQHYDHEEDEDDDYSPPPSPTVARSVDRACEHLASLRSQLVRHAASLDELLSYSVQRMSMMGSSPSPAPASPTIPEFRPPVNIAGSSTTSSGPVRLPSMHRRAQSSTAMATMMHQGHNPLSREGARSADLQARIEKLRRCGWQRKRFDASRYEELCEAVMAELS</sequence>